<accession>A0A3B8WJZ1</accession>
<protein>
    <submittedName>
        <fullName evidence="2">Deoxyribodipyrimidine photo-lyase</fullName>
    </submittedName>
</protein>
<dbReference type="PANTHER" id="PTHR11455:SF9">
    <property type="entry name" value="CRYPTOCHROME CIRCADIAN CLOCK 5 ISOFORM X1"/>
    <property type="match status" value="1"/>
</dbReference>
<comment type="caution">
    <text evidence="2">The sequence shown here is derived from an EMBL/GenBank/DDBJ whole genome shotgun (WGS) entry which is preliminary data.</text>
</comment>
<dbReference type="GO" id="GO:0071949">
    <property type="term" value="F:FAD binding"/>
    <property type="evidence" value="ECO:0007669"/>
    <property type="project" value="TreeGrafter"/>
</dbReference>
<dbReference type="PROSITE" id="PS51645">
    <property type="entry name" value="PHR_CRY_ALPHA_BETA"/>
    <property type="match status" value="1"/>
</dbReference>
<feature type="non-terminal residue" evidence="2">
    <location>
        <position position="74"/>
    </location>
</feature>
<dbReference type="SUPFAM" id="SSF52425">
    <property type="entry name" value="Cryptochrome/photolyase, N-terminal domain"/>
    <property type="match status" value="1"/>
</dbReference>
<evidence type="ECO:0000313" key="3">
    <source>
        <dbReference type="Proteomes" id="UP000261325"/>
    </source>
</evidence>
<keyword evidence="2" id="KW-0456">Lyase</keyword>
<dbReference type="Pfam" id="PF00875">
    <property type="entry name" value="DNA_photolyase"/>
    <property type="match status" value="1"/>
</dbReference>
<dbReference type="InterPro" id="IPR014729">
    <property type="entry name" value="Rossmann-like_a/b/a_fold"/>
</dbReference>
<name>A0A3B8WJZ1_MARNT</name>
<reference evidence="2 3" key="1">
    <citation type="journal article" date="2018" name="Nat. Biotechnol.">
        <title>A standardized bacterial taxonomy based on genome phylogeny substantially revises the tree of life.</title>
        <authorList>
            <person name="Parks D.H."/>
            <person name="Chuvochina M."/>
            <person name="Waite D.W."/>
            <person name="Rinke C."/>
            <person name="Skarshewski A."/>
            <person name="Chaumeil P.A."/>
            <person name="Hugenholtz P."/>
        </authorList>
    </citation>
    <scope>NUCLEOTIDE SEQUENCE [LARGE SCALE GENOMIC DNA]</scope>
    <source>
        <strain evidence="2">UBA9049</strain>
    </source>
</reference>
<evidence type="ECO:0000313" key="2">
    <source>
        <dbReference type="EMBL" id="HAC29423.1"/>
    </source>
</evidence>
<dbReference type="Gene3D" id="3.40.50.620">
    <property type="entry name" value="HUPs"/>
    <property type="match status" value="1"/>
</dbReference>
<gene>
    <name evidence="2" type="ORF">DCF82_16685</name>
</gene>
<organism evidence="2 3">
    <name type="scientific">Marinobacter nauticus</name>
    <name type="common">Marinobacter hydrocarbonoclasticus</name>
    <name type="synonym">Marinobacter aquaeolei</name>
    <dbReference type="NCBI Taxonomy" id="2743"/>
    <lineage>
        <taxon>Bacteria</taxon>
        <taxon>Pseudomonadati</taxon>
        <taxon>Pseudomonadota</taxon>
        <taxon>Gammaproteobacteria</taxon>
        <taxon>Pseudomonadales</taxon>
        <taxon>Marinobacteraceae</taxon>
        <taxon>Marinobacter</taxon>
    </lineage>
</organism>
<dbReference type="GO" id="GO:0009416">
    <property type="term" value="P:response to light stimulus"/>
    <property type="evidence" value="ECO:0007669"/>
    <property type="project" value="TreeGrafter"/>
</dbReference>
<dbReference type="InterPro" id="IPR002081">
    <property type="entry name" value="Cryptochrome/DNA_photolyase_1"/>
</dbReference>
<dbReference type="GO" id="GO:0003677">
    <property type="term" value="F:DNA binding"/>
    <property type="evidence" value="ECO:0007669"/>
    <property type="project" value="TreeGrafter"/>
</dbReference>
<evidence type="ECO:0000259" key="1">
    <source>
        <dbReference type="PROSITE" id="PS51645"/>
    </source>
</evidence>
<dbReference type="GO" id="GO:0003904">
    <property type="term" value="F:deoxyribodipyrimidine photo-lyase activity"/>
    <property type="evidence" value="ECO:0007669"/>
    <property type="project" value="TreeGrafter"/>
</dbReference>
<dbReference type="PANTHER" id="PTHR11455">
    <property type="entry name" value="CRYPTOCHROME"/>
    <property type="match status" value="1"/>
</dbReference>
<dbReference type="InterPro" id="IPR036155">
    <property type="entry name" value="Crypto/Photolyase_N_sf"/>
</dbReference>
<dbReference type="AlphaFoldDB" id="A0A3B8WJZ1"/>
<dbReference type="EMBL" id="DLYI01000219">
    <property type="protein sequence ID" value="HAC29423.1"/>
    <property type="molecule type" value="Genomic_DNA"/>
</dbReference>
<feature type="domain" description="Photolyase/cryptochrome alpha/beta" evidence="1">
    <location>
        <begin position="1"/>
        <end position="74"/>
    </location>
</feature>
<dbReference type="InterPro" id="IPR006050">
    <property type="entry name" value="DNA_photolyase_N"/>
</dbReference>
<sequence>MAVVVWFKRDLRVVDHGPLYAAVQSRQPVIPLYVVEPEYWQQPDTSRRQWQFVAESLESLRKQLKRLGSDLLIA</sequence>
<dbReference type="Proteomes" id="UP000261325">
    <property type="component" value="Unassembled WGS sequence"/>
</dbReference>
<proteinExistence type="predicted"/>